<feature type="signal peptide" evidence="1">
    <location>
        <begin position="1"/>
        <end position="30"/>
    </location>
</feature>
<evidence type="ECO:0000256" key="1">
    <source>
        <dbReference type="SAM" id="SignalP"/>
    </source>
</evidence>
<dbReference type="Proteomes" id="UP000679779">
    <property type="component" value="Unassembled WGS sequence"/>
</dbReference>
<proteinExistence type="predicted"/>
<evidence type="ECO:0000313" key="3">
    <source>
        <dbReference type="Proteomes" id="UP000679779"/>
    </source>
</evidence>
<dbReference type="EMBL" id="BORQ01000005">
    <property type="protein sequence ID" value="GIO32872.1"/>
    <property type="molecule type" value="Genomic_DNA"/>
</dbReference>
<evidence type="ECO:0000313" key="2">
    <source>
        <dbReference type="EMBL" id="GIO32872.1"/>
    </source>
</evidence>
<feature type="chain" id="PRO_5037272826" evidence="1">
    <location>
        <begin position="31"/>
        <end position="178"/>
    </location>
</feature>
<name>A0A919XLH6_9BACL</name>
<organism evidence="2 3">
    <name type="scientific">Paenibacillus albilobatus</name>
    <dbReference type="NCBI Taxonomy" id="2716884"/>
    <lineage>
        <taxon>Bacteria</taxon>
        <taxon>Bacillati</taxon>
        <taxon>Bacillota</taxon>
        <taxon>Bacilli</taxon>
        <taxon>Bacillales</taxon>
        <taxon>Paenibacillaceae</taxon>
        <taxon>Paenibacillus</taxon>
    </lineage>
</organism>
<reference evidence="2" key="1">
    <citation type="submission" date="2021-03" db="EMBL/GenBank/DDBJ databases">
        <title>Antimicrobial resistance genes in bacteria isolated from Japanese honey, and their potential for conferring macrolide and lincosamide resistance in the American foulbrood pathogen Paenibacillus larvae.</title>
        <authorList>
            <person name="Okamoto M."/>
            <person name="Kumagai M."/>
            <person name="Kanamori H."/>
            <person name="Takamatsu D."/>
        </authorList>
    </citation>
    <scope>NUCLEOTIDE SEQUENCE</scope>
    <source>
        <strain evidence="2">J2TS6</strain>
    </source>
</reference>
<sequence>MKNITKWTTVLATMAVLAGGLWYTSSNADAANPQQLKPIGAENQSYNLNPEPKLKANADQKTEILSKKDEISKKFRLHGNNKISSFELKTWDEYNTGNASNGAKELNTSIDDSRLVWVVKVDFADGYDTRVGHFKNAKVTYVIDPETEHVLAQDVQGEQETFEGGPAQFAGKTPVDAD</sequence>
<accession>A0A919XLH6</accession>
<dbReference type="AlphaFoldDB" id="A0A919XLH6"/>
<keyword evidence="1" id="KW-0732">Signal</keyword>
<dbReference type="RefSeq" id="WP_160042989.1">
    <property type="nucleotide sequence ID" value="NZ_BORQ01000005.1"/>
</dbReference>
<gene>
    <name evidence="2" type="ORF">J2TS6_40130</name>
</gene>
<keyword evidence="3" id="KW-1185">Reference proteome</keyword>
<protein>
    <submittedName>
        <fullName evidence="2">Uncharacterized protein</fullName>
    </submittedName>
</protein>
<comment type="caution">
    <text evidence="2">The sequence shown here is derived from an EMBL/GenBank/DDBJ whole genome shotgun (WGS) entry which is preliminary data.</text>
</comment>